<feature type="signal peptide" evidence="1">
    <location>
        <begin position="1"/>
        <end position="37"/>
    </location>
</feature>
<gene>
    <name evidence="2" type="ORF">SAMN05421747_101101</name>
</gene>
<dbReference type="Pfam" id="PF09982">
    <property type="entry name" value="LpxR"/>
    <property type="match status" value="1"/>
</dbReference>
<name>A0A1I1DU30_9SPHI</name>
<evidence type="ECO:0000313" key="3">
    <source>
        <dbReference type="Proteomes" id="UP000199577"/>
    </source>
</evidence>
<dbReference type="Gene3D" id="2.40.128.140">
    <property type="entry name" value="Outer membrane protein"/>
    <property type="match status" value="1"/>
</dbReference>
<dbReference type="InterPro" id="IPR018707">
    <property type="entry name" value="LpxR"/>
</dbReference>
<dbReference type="AlphaFoldDB" id="A0A1I1DU30"/>
<dbReference type="STRING" id="623281.SAMN05421747_101101"/>
<feature type="chain" id="PRO_5011744152" description="Lipid A deacylase LpxR family protein" evidence="1">
    <location>
        <begin position="38"/>
        <end position="328"/>
    </location>
</feature>
<dbReference type="OrthoDB" id="622552at2"/>
<keyword evidence="1" id="KW-0732">Signal</keyword>
<protein>
    <recommendedName>
        <fullName evidence="4">Lipid A deacylase LpxR family protein</fullName>
    </recommendedName>
</protein>
<dbReference type="Proteomes" id="UP000199577">
    <property type="component" value="Unassembled WGS sequence"/>
</dbReference>
<dbReference type="EMBL" id="FOLL01000001">
    <property type="protein sequence ID" value="SFB78549.1"/>
    <property type="molecule type" value="Genomic_DNA"/>
</dbReference>
<accession>A0A1I1DU30</accession>
<evidence type="ECO:0008006" key="4">
    <source>
        <dbReference type="Google" id="ProtNLM"/>
    </source>
</evidence>
<proteinExistence type="predicted"/>
<sequence>MPTSAQQHILMAKNLYRTHRLYLTLALLLSFSLFSFAQQSELNFQNDNDLYLLNKQDQYYTNGIFFSIRKTADSALLTSTEANRLWGITVAQQMYNAYTAQIHYIEEVDRPITAYLFLRFNMDRFFANETFVSLIGELGTIGRRALGRQFQEGVHRALNLYEIAGWEYQLNNAVGVNAAVQYGGLLFRNDAQWFDLSAQGRVTLGLNHTDASIASVFRFGRINPLHQSAYTSSRLQARGEAVDNEFFFFYQPQLKLVGYDATLQGGIFLRDKGPVTHTPSRWMSYHQFGFVYAKQALTLRMQYMFYSKEVPGMFFRHRYGSIGAGYRF</sequence>
<evidence type="ECO:0000313" key="2">
    <source>
        <dbReference type="EMBL" id="SFB78549.1"/>
    </source>
</evidence>
<keyword evidence="3" id="KW-1185">Reference proteome</keyword>
<dbReference type="InterPro" id="IPR037107">
    <property type="entry name" value="Put_OMP_sf"/>
</dbReference>
<reference evidence="2 3" key="1">
    <citation type="submission" date="2016-10" db="EMBL/GenBank/DDBJ databases">
        <authorList>
            <person name="de Groot N.N."/>
        </authorList>
    </citation>
    <scope>NUCLEOTIDE SEQUENCE [LARGE SCALE GENOMIC DNA]</scope>
    <source>
        <strain evidence="2 3">DSM 22900</strain>
    </source>
</reference>
<organism evidence="2 3">
    <name type="scientific">Parapedobacter composti</name>
    <dbReference type="NCBI Taxonomy" id="623281"/>
    <lineage>
        <taxon>Bacteria</taxon>
        <taxon>Pseudomonadati</taxon>
        <taxon>Bacteroidota</taxon>
        <taxon>Sphingobacteriia</taxon>
        <taxon>Sphingobacteriales</taxon>
        <taxon>Sphingobacteriaceae</taxon>
        <taxon>Parapedobacter</taxon>
    </lineage>
</organism>
<evidence type="ECO:0000256" key="1">
    <source>
        <dbReference type="SAM" id="SignalP"/>
    </source>
</evidence>